<keyword evidence="6 8" id="KW-0067">ATP-binding</keyword>
<evidence type="ECO:0000313" key="14">
    <source>
        <dbReference type="Proteomes" id="UP000664521"/>
    </source>
</evidence>
<evidence type="ECO:0000313" key="13">
    <source>
        <dbReference type="EMBL" id="CAF9904245.1"/>
    </source>
</evidence>
<dbReference type="PROSITE" id="PS00107">
    <property type="entry name" value="PROTEIN_KINASE_ATP"/>
    <property type="match status" value="1"/>
</dbReference>
<feature type="domain" description="Protein kinase" evidence="10">
    <location>
        <begin position="554"/>
        <end position="866"/>
    </location>
</feature>
<evidence type="ECO:0000256" key="5">
    <source>
        <dbReference type="ARBA" id="ARBA00022777"/>
    </source>
</evidence>
<gene>
    <name evidence="13" type="primary">PKC1_2</name>
    <name evidence="13" type="ORF">HETSPECPRED_003466</name>
</gene>
<dbReference type="OrthoDB" id="5412071at2759"/>
<dbReference type="Gene3D" id="3.30.200.20">
    <property type="entry name" value="Phosphorylase Kinase, domain 1"/>
    <property type="match status" value="1"/>
</dbReference>
<organism evidence="13 14">
    <name type="scientific">Heterodermia speciosa</name>
    <dbReference type="NCBI Taxonomy" id="116794"/>
    <lineage>
        <taxon>Eukaryota</taxon>
        <taxon>Fungi</taxon>
        <taxon>Dikarya</taxon>
        <taxon>Ascomycota</taxon>
        <taxon>Pezizomycotina</taxon>
        <taxon>Lecanoromycetes</taxon>
        <taxon>OSLEUM clade</taxon>
        <taxon>Lecanoromycetidae</taxon>
        <taxon>Caliciales</taxon>
        <taxon>Physciaceae</taxon>
        <taxon>Heterodermia</taxon>
    </lineage>
</organism>
<dbReference type="Proteomes" id="UP000664521">
    <property type="component" value="Unassembled WGS sequence"/>
</dbReference>
<keyword evidence="4 8" id="KW-0547">Nucleotide-binding</keyword>
<feature type="domain" description="C2H2-type" evidence="11">
    <location>
        <begin position="409"/>
        <end position="433"/>
    </location>
</feature>
<dbReference type="GO" id="GO:0008270">
    <property type="term" value="F:zinc ion binding"/>
    <property type="evidence" value="ECO:0007669"/>
    <property type="project" value="UniProtKB-KW"/>
</dbReference>
<dbReference type="GO" id="GO:0004674">
    <property type="term" value="F:protein serine/threonine kinase activity"/>
    <property type="evidence" value="ECO:0007669"/>
    <property type="project" value="UniProtKB-KW"/>
</dbReference>
<dbReference type="Gene3D" id="1.10.510.10">
    <property type="entry name" value="Transferase(Phosphotransferase) domain 1"/>
    <property type="match status" value="2"/>
</dbReference>
<dbReference type="InterPro" id="IPR017441">
    <property type="entry name" value="Protein_kinase_ATP_BS"/>
</dbReference>
<keyword evidence="1" id="KW-0723">Serine/threonine-protein kinase</keyword>
<feature type="compositionally biased region" description="Polar residues" evidence="9">
    <location>
        <begin position="527"/>
        <end position="537"/>
    </location>
</feature>
<evidence type="ECO:0000256" key="1">
    <source>
        <dbReference type="ARBA" id="ARBA00022527"/>
    </source>
</evidence>
<dbReference type="PROSITE" id="PS51285">
    <property type="entry name" value="AGC_KINASE_CTER"/>
    <property type="match status" value="1"/>
</dbReference>
<dbReference type="InterPro" id="IPR000719">
    <property type="entry name" value="Prot_kinase_dom"/>
</dbReference>
<evidence type="ECO:0000256" key="9">
    <source>
        <dbReference type="SAM" id="MobiDB-lite"/>
    </source>
</evidence>
<feature type="domain" description="AGC-kinase C-terminal" evidence="12">
    <location>
        <begin position="801"/>
        <end position="866"/>
    </location>
</feature>
<feature type="region of interest" description="Disordered" evidence="9">
    <location>
        <begin position="499"/>
        <end position="537"/>
    </location>
</feature>
<dbReference type="AlphaFoldDB" id="A0A8H3EEP2"/>
<protein>
    <submittedName>
        <fullName evidence="13">Serine/threonine kinase</fullName>
    </submittedName>
</protein>
<dbReference type="EMBL" id="CAJPDS010000002">
    <property type="protein sequence ID" value="CAF9904245.1"/>
    <property type="molecule type" value="Genomic_DNA"/>
</dbReference>
<keyword evidence="7" id="KW-0479">Metal-binding</keyword>
<keyword evidence="7" id="KW-0862">Zinc</keyword>
<dbReference type="SMART" id="SM00133">
    <property type="entry name" value="S_TK_X"/>
    <property type="match status" value="1"/>
</dbReference>
<dbReference type="PROSITE" id="PS50011">
    <property type="entry name" value="PROTEIN_KINASE_DOM"/>
    <property type="match status" value="1"/>
</dbReference>
<feature type="compositionally biased region" description="Polar residues" evidence="9">
    <location>
        <begin position="261"/>
        <end position="278"/>
    </location>
</feature>
<feature type="compositionally biased region" description="Low complexity" evidence="9">
    <location>
        <begin position="279"/>
        <end position="294"/>
    </location>
</feature>
<dbReference type="FunFam" id="3.30.200.20:FF:000103">
    <property type="entry name" value="Protein kinase C"/>
    <property type="match status" value="1"/>
</dbReference>
<reference evidence="13" key="1">
    <citation type="submission" date="2021-03" db="EMBL/GenBank/DDBJ databases">
        <authorList>
            <person name="Tagirdzhanova G."/>
        </authorList>
    </citation>
    <scope>NUCLEOTIDE SEQUENCE</scope>
</reference>
<dbReference type="InterPro" id="IPR017892">
    <property type="entry name" value="Pkinase_C"/>
</dbReference>
<dbReference type="SMART" id="SM00355">
    <property type="entry name" value="ZnF_C2H2"/>
    <property type="match status" value="2"/>
</dbReference>
<keyword evidence="2" id="KW-0597">Phosphoprotein</keyword>
<evidence type="ECO:0000256" key="2">
    <source>
        <dbReference type="ARBA" id="ARBA00022553"/>
    </source>
</evidence>
<keyword evidence="5 13" id="KW-0418">Kinase</keyword>
<evidence type="ECO:0000259" key="12">
    <source>
        <dbReference type="PROSITE" id="PS51285"/>
    </source>
</evidence>
<keyword evidence="7" id="KW-0863">Zinc-finger</keyword>
<evidence type="ECO:0000259" key="10">
    <source>
        <dbReference type="PROSITE" id="PS50011"/>
    </source>
</evidence>
<feature type="binding site" evidence="8">
    <location>
        <position position="587"/>
    </location>
    <ligand>
        <name>ATP</name>
        <dbReference type="ChEBI" id="CHEBI:30616"/>
    </ligand>
</feature>
<dbReference type="InterPro" id="IPR000961">
    <property type="entry name" value="AGC-kinase_C"/>
</dbReference>
<comment type="caution">
    <text evidence="13">The sequence shown here is derived from an EMBL/GenBank/DDBJ whole genome shotgun (WGS) entry which is preliminary data.</text>
</comment>
<accession>A0A8H3EEP2</accession>
<evidence type="ECO:0000259" key="11">
    <source>
        <dbReference type="PROSITE" id="PS50157"/>
    </source>
</evidence>
<dbReference type="Pfam" id="PF26082">
    <property type="entry name" value="zf-C2H2_AcuF"/>
    <property type="match status" value="1"/>
</dbReference>
<evidence type="ECO:0000256" key="7">
    <source>
        <dbReference type="PROSITE-ProRule" id="PRU00042"/>
    </source>
</evidence>
<keyword evidence="14" id="KW-1185">Reference proteome</keyword>
<dbReference type="InterPro" id="IPR013087">
    <property type="entry name" value="Znf_C2H2_type"/>
</dbReference>
<dbReference type="InterPro" id="IPR011009">
    <property type="entry name" value="Kinase-like_dom_sf"/>
</dbReference>
<dbReference type="Pfam" id="PF00069">
    <property type="entry name" value="Pkinase"/>
    <property type="match status" value="1"/>
</dbReference>
<proteinExistence type="predicted"/>
<dbReference type="Pfam" id="PF00433">
    <property type="entry name" value="Pkinase_C"/>
    <property type="match status" value="1"/>
</dbReference>
<keyword evidence="3" id="KW-0808">Transferase</keyword>
<evidence type="ECO:0000256" key="8">
    <source>
        <dbReference type="PROSITE-ProRule" id="PRU10141"/>
    </source>
</evidence>
<dbReference type="GO" id="GO:0005524">
    <property type="term" value="F:ATP binding"/>
    <property type="evidence" value="ECO:0007669"/>
    <property type="project" value="UniProtKB-UniRule"/>
</dbReference>
<name>A0A8H3EEP2_9LECA</name>
<evidence type="ECO:0000256" key="3">
    <source>
        <dbReference type="ARBA" id="ARBA00022679"/>
    </source>
</evidence>
<evidence type="ECO:0000256" key="6">
    <source>
        <dbReference type="ARBA" id="ARBA00022840"/>
    </source>
</evidence>
<dbReference type="PROSITE" id="PS00028">
    <property type="entry name" value="ZINC_FINGER_C2H2_1"/>
    <property type="match status" value="1"/>
</dbReference>
<evidence type="ECO:0000256" key="4">
    <source>
        <dbReference type="ARBA" id="ARBA00022741"/>
    </source>
</evidence>
<dbReference type="InterPro" id="IPR058925">
    <property type="entry name" value="zf-C2H2_AcuF"/>
</dbReference>
<feature type="region of interest" description="Disordered" evidence="9">
    <location>
        <begin position="261"/>
        <end position="313"/>
    </location>
</feature>
<dbReference type="SUPFAM" id="SSF56112">
    <property type="entry name" value="Protein kinase-like (PK-like)"/>
    <property type="match status" value="1"/>
</dbReference>
<sequence length="866" mass="98018">MEGELSSEVGLAGRLFKSSVDLFWALLQRLSIRGSEPKQLKPLRDEFGRFYFWGDGYYPYEGRLDQILLSSTRLRRRVLSVMVEIAQLLCSEKTGLLSLVHKNLHDQDLNSQAAELRTLIEIILESLDESASSDSDTDSEKGDLRDLLQNIIEDLRSRNQCLIDLSASLDRPAADADFAEPKPIEPVSFQISGPAEIWTRKVIDSFPKIATILAERLGEANWQRYQRVSRKLEAMVPLESSSESDEVSDEDELADLPDFTKTTESSREQGSIFSSQAPQSSGVGTTATSVSQTGFENRFPRSRRRKKAQDLQSQATYTSVLTNDQGERGWLRIPALPKDALLGRAFQCTVCGEKQKYIMSRTDWKRHVFTDLAPYICTFADCKLGLASFATRKSWADHEFSVHRVSRLWSCKDCGSEFRDREEYRDHAKWNHSPVFTRGQLELLVKSAEKHVGAVLDDQCPFCFEVPSSKVRIFSMHVAKHMEEIALAVLPRETEFEADRTSLSSNGSMSSQSASVRAKGDGAQKQEPATANASDTASALGTFEGKRHASLDDLDFLYTIGRGSSSKTLLAEGKVSKRLYAVKIIKKEFVIENDEVAQVKAEKDAFILAAIKKNSFIVQLRSTFQTETRVYFVLDHMSGGELMFHIQKGQFGIQRTKKLRNRLISQRFYAAQVIFALDFLHTNEVIHRNLKLDNVLLGADGYIRLTDFGYCKFGMDYWKKTSTFCGTPEFMAPESTTADSFRGEDEDEIYDAILSDEPLYPIQMPRDNVIILQQLLLRDPTLRLGFGPHGASNVKSQTFFDNINWDDIYYKRAIPPFIPDIKRPTDVHYFETELTSQTPLLTPVQSVLTKAMQEEFRGFSHVGFHE</sequence>
<feature type="compositionally biased region" description="Low complexity" evidence="9">
    <location>
        <begin position="502"/>
        <end position="515"/>
    </location>
</feature>
<dbReference type="PANTHER" id="PTHR24351">
    <property type="entry name" value="RIBOSOMAL PROTEIN S6 KINASE"/>
    <property type="match status" value="1"/>
</dbReference>
<dbReference type="PROSITE" id="PS50157">
    <property type="entry name" value="ZINC_FINGER_C2H2_2"/>
    <property type="match status" value="1"/>
</dbReference>